<dbReference type="EMBL" id="WHWB01033573">
    <property type="protein sequence ID" value="KAJ7418842.1"/>
    <property type="molecule type" value="Genomic_DNA"/>
</dbReference>
<organism evidence="1 2">
    <name type="scientific">Willisornis vidua</name>
    <name type="common">Xingu scale-backed antbird</name>
    <dbReference type="NCBI Taxonomy" id="1566151"/>
    <lineage>
        <taxon>Eukaryota</taxon>
        <taxon>Metazoa</taxon>
        <taxon>Chordata</taxon>
        <taxon>Craniata</taxon>
        <taxon>Vertebrata</taxon>
        <taxon>Euteleostomi</taxon>
        <taxon>Archelosauria</taxon>
        <taxon>Archosauria</taxon>
        <taxon>Dinosauria</taxon>
        <taxon>Saurischia</taxon>
        <taxon>Theropoda</taxon>
        <taxon>Coelurosauria</taxon>
        <taxon>Aves</taxon>
        <taxon>Neognathae</taxon>
        <taxon>Neoaves</taxon>
        <taxon>Telluraves</taxon>
        <taxon>Australaves</taxon>
        <taxon>Passeriformes</taxon>
        <taxon>Thamnophilidae</taxon>
        <taxon>Willisornis</taxon>
    </lineage>
</organism>
<dbReference type="Proteomes" id="UP001145742">
    <property type="component" value="Unassembled WGS sequence"/>
</dbReference>
<dbReference type="PANTHER" id="PTHR33332">
    <property type="entry name" value="REVERSE TRANSCRIPTASE DOMAIN-CONTAINING PROTEIN"/>
    <property type="match status" value="1"/>
</dbReference>
<keyword evidence="2" id="KW-1185">Reference proteome</keyword>
<name>A0ABQ9DBS7_9PASS</name>
<sequence>MHPQMLRELVDTTAKPLMISFERLWQSGGVSDNQKRANVTPVFKKDKEDPGNYRSVSLTSVPGKVIEHLTLEDKARRGRCFLSNFTEGDDTKLGGVANTPVCCAVLQKDLNRLERWTEKNCLKLNKGKCRTNNLMHQCRLGADQLQSPFVKKNLGVLVNNKLSMSQLCALVSKKANGILGYVRKNIVSRLREVILPLYSSLVRTCLECYV</sequence>
<protein>
    <submittedName>
        <fullName evidence="1">Rna-directed dna polymerase from mobile element jockey-like</fullName>
    </submittedName>
</protein>
<evidence type="ECO:0000313" key="1">
    <source>
        <dbReference type="EMBL" id="KAJ7418842.1"/>
    </source>
</evidence>
<proteinExistence type="predicted"/>
<comment type="caution">
    <text evidence="1">The sequence shown here is derived from an EMBL/GenBank/DDBJ whole genome shotgun (WGS) entry which is preliminary data.</text>
</comment>
<accession>A0ABQ9DBS7</accession>
<reference evidence="1" key="1">
    <citation type="submission" date="2019-10" db="EMBL/GenBank/DDBJ databases">
        <authorList>
            <person name="Soares A.E.R."/>
            <person name="Aleixo A."/>
            <person name="Schneider P."/>
            <person name="Miyaki C.Y."/>
            <person name="Schneider M.P."/>
            <person name="Mello C."/>
            <person name="Vasconcelos A.T.R."/>
        </authorList>
    </citation>
    <scope>NUCLEOTIDE SEQUENCE</scope>
    <source>
        <tissue evidence="1">Muscle</tissue>
    </source>
</reference>
<evidence type="ECO:0000313" key="2">
    <source>
        <dbReference type="Proteomes" id="UP001145742"/>
    </source>
</evidence>
<gene>
    <name evidence="1" type="ORF">WISP_57322</name>
</gene>